<dbReference type="SUPFAM" id="SSF53098">
    <property type="entry name" value="Ribonuclease H-like"/>
    <property type="match status" value="1"/>
</dbReference>
<keyword evidence="7" id="KW-0695">RNA-directed DNA polymerase</keyword>
<dbReference type="Proteomes" id="UP000481153">
    <property type="component" value="Unassembled WGS sequence"/>
</dbReference>
<feature type="compositionally biased region" description="Acidic residues" evidence="10">
    <location>
        <begin position="491"/>
        <end position="506"/>
    </location>
</feature>
<evidence type="ECO:0000256" key="7">
    <source>
        <dbReference type="ARBA" id="ARBA00022918"/>
    </source>
</evidence>
<keyword evidence="9" id="KW-0233">DNA recombination</keyword>
<dbReference type="InterPro" id="IPR039537">
    <property type="entry name" value="Retrotran_Ty1/copia-like"/>
</dbReference>
<keyword evidence="8" id="KW-0239">DNA-directed DNA polymerase</keyword>
<evidence type="ECO:0000259" key="11">
    <source>
        <dbReference type="PROSITE" id="PS50994"/>
    </source>
</evidence>
<sequence>MQGQLGCEDQERHTYHPRCPYFPDSNVSLLSLVVFNQRGFDFKTAGVKQLVVTKGNKEVLSFQRNGPLYQLEGVCVPPDRVLAVADIDVWHRRMGHSAAKLHQLSQSGFAMPNLKGQTLGACSVCMESNLRRQSFNKEKVQEDLRDTVSVDLIFFGVTSRDGYTCAFNLVTHTHRLNYVVPLKHKSEALAAFKPFFQYYKTQQDTSIKHVKCDGGGEFAGQFKSFLDEHGVELHVTPRATPQLNGVAELTGGILGSMVRAMLKDAGLSKGYWSDALKCAAYLRNRLPATFLQGKTPIEAFLGRAPNMAYVRRFGQICFALTDSKRKLNDRGIKCILLGFNSLGYRVMELDSRQVVHRRHCVFVDDSTPSPTHATDFSSIDEVFEPHPETLDAHDYVCDTDSPTTVPDGVASEGKTRSASRTSRDPSAASTAPSTPIDDPLFTTQDPLTADIHESTAGVEGQDSNADSNAGSAADGHDSNADSNTDSAADGDASEPDDTYDAHDDDDYLAHDSDLPPVPPFD</sequence>
<feature type="domain" description="Integrase catalytic" evidence="11">
    <location>
        <begin position="138"/>
        <end position="304"/>
    </location>
</feature>
<evidence type="ECO:0000313" key="12">
    <source>
        <dbReference type="EMBL" id="KAF0726384.1"/>
    </source>
</evidence>
<dbReference type="GO" id="GO:0003676">
    <property type="term" value="F:nucleic acid binding"/>
    <property type="evidence" value="ECO:0007669"/>
    <property type="project" value="InterPro"/>
</dbReference>
<dbReference type="EMBL" id="VJMJ01000217">
    <property type="protein sequence ID" value="KAF0726384.1"/>
    <property type="molecule type" value="Genomic_DNA"/>
</dbReference>
<dbReference type="Gene3D" id="3.30.420.10">
    <property type="entry name" value="Ribonuclease H-like superfamily/Ribonuclease H"/>
    <property type="match status" value="1"/>
</dbReference>
<keyword evidence="6" id="KW-0229">DNA integration</keyword>
<evidence type="ECO:0000256" key="8">
    <source>
        <dbReference type="ARBA" id="ARBA00022932"/>
    </source>
</evidence>
<dbReference type="GO" id="GO:0016787">
    <property type="term" value="F:hydrolase activity"/>
    <property type="evidence" value="ECO:0007669"/>
    <property type="project" value="UniProtKB-KW"/>
</dbReference>
<keyword evidence="13" id="KW-1185">Reference proteome</keyword>
<comment type="caution">
    <text evidence="12">The sequence shown here is derived from an EMBL/GenBank/DDBJ whole genome shotgun (WGS) entry which is preliminary data.</text>
</comment>
<name>A0A6G0WGV3_9STRA</name>
<evidence type="ECO:0000256" key="5">
    <source>
        <dbReference type="ARBA" id="ARBA00022842"/>
    </source>
</evidence>
<keyword evidence="8" id="KW-0808">Transferase</keyword>
<organism evidence="12 13">
    <name type="scientific">Aphanomyces euteiches</name>
    <dbReference type="NCBI Taxonomy" id="100861"/>
    <lineage>
        <taxon>Eukaryota</taxon>
        <taxon>Sar</taxon>
        <taxon>Stramenopiles</taxon>
        <taxon>Oomycota</taxon>
        <taxon>Saprolegniomycetes</taxon>
        <taxon>Saprolegniales</taxon>
        <taxon>Verrucalvaceae</taxon>
        <taxon>Aphanomyces</taxon>
    </lineage>
</organism>
<keyword evidence="2" id="KW-0479">Metal-binding</keyword>
<proteinExistence type="predicted"/>
<keyword evidence="4" id="KW-0378">Hydrolase</keyword>
<accession>A0A6G0WGV3</accession>
<feature type="compositionally biased region" description="Low complexity" evidence="10">
    <location>
        <begin position="462"/>
        <end position="473"/>
    </location>
</feature>
<evidence type="ECO:0000256" key="2">
    <source>
        <dbReference type="ARBA" id="ARBA00022723"/>
    </source>
</evidence>
<evidence type="ECO:0000256" key="4">
    <source>
        <dbReference type="ARBA" id="ARBA00022801"/>
    </source>
</evidence>
<dbReference type="GO" id="GO:0003964">
    <property type="term" value="F:RNA-directed DNA polymerase activity"/>
    <property type="evidence" value="ECO:0007669"/>
    <property type="project" value="UniProtKB-KW"/>
</dbReference>
<evidence type="ECO:0000256" key="1">
    <source>
        <dbReference type="ARBA" id="ARBA00022722"/>
    </source>
</evidence>
<evidence type="ECO:0000256" key="10">
    <source>
        <dbReference type="SAM" id="MobiDB-lite"/>
    </source>
</evidence>
<feature type="region of interest" description="Disordered" evidence="10">
    <location>
        <begin position="456"/>
        <end position="521"/>
    </location>
</feature>
<dbReference type="GO" id="GO:0004519">
    <property type="term" value="F:endonuclease activity"/>
    <property type="evidence" value="ECO:0007669"/>
    <property type="project" value="UniProtKB-KW"/>
</dbReference>
<dbReference type="InterPro" id="IPR057670">
    <property type="entry name" value="SH3_retrovirus"/>
</dbReference>
<evidence type="ECO:0000256" key="9">
    <source>
        <dbReference type="ARBA" id="ARBA00023172"/>
    </source>
</evidence>
<dbReference type="VEuPathDB" id="FungiDB:AeMF1_020978"/>
<keyword evidence="8" id="KW-0548">Nucleotidyltransferase</keyword>
<dbReference type="PANTHER" id="PTHR42648:SF11">
    <property type="entry name" value="TRANSPOSON TY4-P GAG-POL POLYPROTEIN"/>
    <property type="match status" value="1"/>
</dbReference>
<keyword evidence="5" id="KW-0460">Magnesium</keyword>
<dbReference type="GO" id="GO:0015074">
    <property type="term" value="P:DNA integration"/>
    <property type="evidence" value="ECO:0007669"/>
    <property type="project" value="UniProtKB-KW"/>
</dbReference>
<protein>
    <recommendedName>
        <fullName evidence="11">Integrase catalytic domain-containing protein</fullName>
    </recommendedName>
</protein>
<dbReference type="Pfam" id="PF25597">
    <property type="entry name" value="SH3_retrovirus"/>
    <property type="match status" value="1"/>
</dbReference>
<keyword evidence="1" id="KW-0540">Nuclease</keyword>
<reference evidence="12 13" key="1">
    <citation type="submission" date="2019-07" db="EMBL/GenBank/DDBJ databases">
        <title>Genomics analysis of Aphanomyces spp. identifies a new class of oomycete effector associated with host adaptation.</title>
        <authorList>
            <person name="Gaulin E."/>
        </authorList>
    </citation>
    <scope>NUCLEOTIDE SEQUENCE [LARGE SCALE GENOMIC DNA]</scope>
    <source>
        <strain evidence="12 13">ATCC 201684</strain>
    </source>
</reference>
<dbReference type="GO" id="GO:0003887">
    <property type="term" value="F:DNA-directed DNA polymerase activity"/>
    <property type="evidence" value="ECO:0007669"/>
    <property type="project" value="UniProtKB-KW"/>
</dbReference>
<dbReference type="InterPro" id="IPR036397">
    <property type="entry name" value="RNaseH_sf"/>
</dbReference>
<dbReference type="PANTHER" id="PTHR42648">
    <property type="entry name" value="TRANSPOSASE, PUTATIVE-RELATED"/>
    <property type="match status" value="1"/>
</dbReference>
<evidence type="ECO:0000256" key="6">
    <source>
        <dbReference type="ARBA" id="ARBA00022908"/>
    </source>
</evidence>
<dbReference type="InterPro" id="IPR012337">
    <property type="entry name" value="RNaseH-like_sf"/>
</dbReference>
<dbReference type="InterPro" id="IPR001584">
    <property type="entry name" value="Integrase_cat-core"/>
</dbReference>
<dbReference type="GO" id="GO:0046872">
    <property type="term" value="F:metal ion binding"/>
    <property type="evidence" value="ECO:0007669"/>
    <property type="project" value="UniProtKB-KW"/>
</dbReference>
<evidence type="ECO:0000313" key="13">
    <source>
        <dbReference type="Proteomes" id="UP000481153"/>
    </source>
</evidence>
<dbReference type="PROSITE" id="PS50994">
    <property type="entry name" value="INTEGRASE"/>
    <property type="match status" value="1"/>
</dbReference>
<feature type="region of interest" description="Disordered" evidence="10">
    <location>
        <begin position="392"/>
        <end position="444"/>
    </location>
</feature>
<gene>
    <name evidence="12" type="ORF">Ae201684_015352</name>
</gene>
<dbReference type="GO" id="GO:0006310">
    <property type="term" value="P:DNA recombination"/>
    <property type="evidence" value="ECO:0007669"/>
    <property type="project" value="UniProtKB-KW"/>
</dbReference>
<evidence type="ECO:0000256" key="3">
    <source>
        <dbReference type="ARBA" id="ARBA00022759"/>
    </source>
</evidence>
<dbReference type="AlphaFoldDB" id="A0A6G0WGV3"/>
<keyword evidence="3" id="KW-0255">Endonuclease</keyword>